<protein>
    <submittedName>
        <fullName evidence="1">DUF2007 domain-containing protein</fullName>
    </submittedName>
</protein>
<dbReference type="AlphaFoldDB" id="A0A9X1WEH1"/>
<dbReference type="Proteomes" id="UP001139488">
    <property type="component" value="Unassembled WGS sequence"/>
</dbReference>
<evidence type="ECO:0000313" key="1">
    <source>
        <dbReference type="EMBL" id="MCJ2377930.1"/>
    </source>
</evidence>
<dbReference type="RefSeq" id="WP_244358174.1">
    <property type="nucleotide sequence ID" value="NZ_JAJNNZ010000011.1"/>
</dbReference>
<gene>
    <name evidence="1" type="ORF">LNL84_13920</name>
</gene>
<comment type="caution">
    <text evidence="1">The sequence shown here is derived from an EMBL/GenBank/DDBJ whole genome shotgun (WGS) entry which is preliminary data.</text>
</comment>
<accession>A0A9X1WEH1</accession>
<proteinExistence type="predicted"/>
<sequence>MKIYIGSNPAETHIVCQLLNMENIHCEVRGEGLFGLQGEIPFDDSTQPYIWLDEPKKKSQALEVIYQFKLDQLKSNDTKTWLCQQCGETNDWQFAVCWHCEAIGSEQ</sequence>
<organism evidence="1 2">
    <name type="scientific">Vibrio gelatinilyticus</name>
    <dbReference type="NCBI Taxonomy" id="2893468"/>
    <lineage>
        <taxon>Bacteria</taxon>
        <taxon>Pseudomonadati</taxon>
        <taxon>Pseudomonadota</taxon>
        <taxon>Gammaproteobacteria</taxon>
        <taxon>Vibrionales</taxon>
        <taxon>Vibrionaceae</taxon>
        <taxon>Vibrio</taxon>
    </lineage>
</organism>
<keyword evidence="2" id="KW-1185">Reference proteome</keyword>
<dbReference type="EMBL" id="JAJNNZ010000011">
    <property type="protein sequence ID" value="MCJ2377930.1"/>
    <property type="molecule type" value="Genomic_DNA"/>
</dbReference>
<name>A0A9X1WEH1_9VIBR</name>
<reference evidence="1" key="1">
    <citation type="submission" date="2021-11" db="EMBL/GenBank/DDBJ databases">
        <title>Vibrio ZSDE26 sp. nov. and Vibrio ZSDZ34 sp. nov., isolated from coastal seawater in Qingdao.</title>
        <authorList>
            <person name="Zhang P."/>
        </authorList>
    </citation>
    <scope>NUCLEOTIDE SEQUENCE</scope>
    <source>
        <strain evidence="1">ZSDZ34</strain>
    </source>
</reference>
<evidence type="ECO:0000313" key="2">
    <source>
        <dbReference type="Proteomes" id="UP001139488"/>
    </source>
</evidence>